<protein>
    <submittedName>
        <fullName evidence="2">Cupin</fullName>
    </submittedName>
</protein>
<dbReference type="CDD" id="cd02223">
    <property type="entry name" value="cupin_Bh2720-like"/>
    <property type="match status" value="1"/>
</dbReference>
<dbReference type="Pfam" id="PF07883">
    <property type="entry name" value="Cupin_2"/>
    <property type="match status" value="1"/>
</dbReference>
<evidence type="ECO:0000313" key="2">
    <source>
        <dbReference type="EMBL" id="OHA58391.1"/>
    </source>
</evidence>
<dbReference type="Proteomes" id="UP000178481">
    <property type="component" value="Unassembled WGS sequence"/>
</dbReference>
<dbReference type="InterPro" id="IPR052538">
    <property type="entry name" value="Flavonoid_dioxygenase-like"/>
</dbReference>
<sequence>MSGYIANIEDKTLANDKFREVLFTTPKSQLVVMALQAGEDIGEEVHENVDQFLRIESGEGVAVLDGEETTIDDGSAIVIPAGVKHNVINRGSEMMKLYTIYTPPEHRDGTIHATKAEAQADEADHY</sequence>
<dbReference type="AlphaFoldDB" id="A0A1G2QEI7"/>
<reference evidence="2 3" key="1">
    <citation type="journal article" date="2016" name="Nat. Commun.">
        <title>Thousands of microbial genomes shed light on interconnected biogeochemical processes in an aquifer system.</title>
        <authorList>
            <person name="Anantharaman K."/>
            <person name="Brown C.T."/>
            <person name="Hug L.A."/>
            <person name="Sharon I."/>
            <person name="Castelle C.J."/>
            <person name="Probst A.J."/>
            <person name="Thomas B.C."/>
            <person name="Singh A."/>
            <person name="Wilkins M.J."/>
            <person name="Karaoz U."/>
            <person name="Brodie E.L."/>
            <person name="Williams K.H."/>
            <person name="Hubbard S.S."/>
            <person name="Banfield J.F."/>
        </authorList>
    </citation>
    <scope>NUCLEOTIDE SEQUENCE [LARGE SCALE GENOMIC DNA]</scope>
</reference>
<accession>A0A1G2QEI7</accession>
<evidence type="ECO:0000259" key="1">
    <source>
        <dbReference type="Pfam" id="PF07883"/>
    </source>
</evidence>
<organism evidence="2 3">
    <name type="scientific">Candidatus Vogelbacteria bacterium RIFOXYD1_FULL_42_15</name>
    <dbReference type="NCBI Taxonomy" id="1802437"/>
    <lineage>
        <taxon>Bacteria</taxon>
        <taxon>Candidatus Vogeliibacteriota</taxon>
    </lineage>
</organism>
<dbReference type="InterPro" id="IPR013096">
    <property type="entry name" value="Cupin_2"/>
</dbReference>
<name>A0A1G2QEI7_9BACT</name>
<dbReference type="PANTHER" id="PTHR43346:SF1">
    <property type="entry name" value="QUERCETIN 2,3-DIOXYGENASE-RELATED"/>
    <property type="match status" value="1"/>
</dbReference>
<dbReference type="SUPFAM" id="SSF51182">
    <property type="entry name" value="RmlC-like cupins"/>
    <property type="match status" value="1"/>
</dbReference>
<comment type="caution">
    <text evidence="2">The sequence shown here is derived from an EMBL/GenBank/DDBJ whole genome shotgun (WGS) entry which is preliminary data.</text>
</comment>
<dbReference type="PANTHER" id="PTHR43346">
    <property type="entry name" value="LIGAND BINDING DOMAIN PROTEIN, PUTATIVE (AFU_ORTHOLOGUE AFUA_6G14370)-RELATED"/>
    <property type="match status" value="1"/>
</dbReference>
<dbReference type="InterPro" id="IPR014710">
    <property type="entry name" value="RmlC-like_jellyroll"/>
</dbReference>
<dbReference type="Gene3D" id="2.60.120.10">
    <property type="entry name" value="Jelly Rolls"/>
    <property type="match status" value="1"/>
</dbReference>
<feature type="domain" description="Cupin type-2" evidence="1">
    <location>
        <begin position="32"/>
        <end position="101"/>
    </location>
</feature>
<gene>
    <name evidence="2" type="ORF">A2607_01355</name>
</gene>
<dbReference type="InterPro" id="IPR011051">
    <property type="entry name" value="RmlC_Cupin_sf"/>
</dbReference>
<proteinExistence type="predicted"/>
<dbReference type="EMBL" id="MHTI01000030">
    <property type="protein sequence ID" value="OHA58391.1"/>
    <property type="molecule type" value="Genomic_DNA"/>
</dbReference>
<evidence type="ECO:0000313" key="3">
    <source>
        <dbReference type="Proteomes" id="UP000178481"/>
    </source>
</evidence>